<evidence type="ECO:0000313" key="2">
    <source>
        <dbReference type="Proteomes" id="UP000077202"/>
    </source>
</evidence>
<sequence length="498" mass="56064">MVRAMLLPPAGQAHSPGLIHVLDLLERHCLAPDGSLLVNSTYQDLLLENSFIHALWWWLGENTQAREEMAKERLRYFEAMALYCEAVALVEEYHQAVSVANAGGIRDLQAVFGQLGLRCAPQVYEALEQRLVIAESAQRLRLPLIAKDGELPDEDMEKWSIISRSSFDSSSTTSISTNTTVTSIMTSSTTPSTFFLGGTNPSELADPGIGGPVHRMLGLTPTWFRQSQLMHAPFTEDSTVYQMALIPQIESRLRSKCDKLAAVSEADQAVNLHPSKSTRLTDRVKVSVETIEAEEWALLEDLFSADRKFSEYYNVLEQILGVLLRLVKDFKLTHQFQYDGMRKAWLCKRCQTMNTKLRVLEHLLLRDTYTQDSIPALHKIRSYLVEANEEATAAYNRAVTRLREYQGVDQYFDDIARRYHDLITVSILKSTLFIILRSPEQNQNQMKLIVDALLEVISSFLVVARSTTISMGFSILKLLFTETGGYSVDNTTGGDGPK</sequence>
<reference evidence="1" key="1">
    <citation type="submission" date="2016-03" db="EMBL/GenBank/DDBJ databases">
        <title>Mechanisms controlling the formation of the plant cell surface in tip-growing cells are functionally conserved among land plants.</title>
        <authorList>
            <person name="Honkanen S."/>
            <person name="Jones V.A."/>
            <person name="Morieri G."/>
            <person name="Champion C."/>
            <person name="Hetherington A.J."/>
            <person name="Kelly S."/>
            <person name="Saint-Marcoux D."/>
            <person name="Proust H."/>
            <person name="Prescott H."/>
            <person name="Dolan L."/>
        </authorList>
    </citation>
    <scope>NUCLEOTIDE SEQUENCE [LARGE SCALE GENOMIC DNA]</scope>
    <source>
        <tissue evidence="1">Whole gametophyte</tissue>
    </source>
</reference>
<dbReference type="Pfam" id="PF14735">
    <property type="entry name" value="HAUS4"/>
    <property type="match status" value="1"/>
</dbReference>
<name>A0A176WMF9_MARPO</name>
<dbReference type="AlphaFoldDB" id="A0A176WMF9"/>
<gene>
    <name evidence="1" type="ORF">AXG93_1054s1250</name>
</gene>
<comment type="caution">
    <text evidence="1">The sequence shown here is derived from an EMBL/GenBank/DDBJ whole genome shotgun (WGS) entry which is preliminary data.</text>
</comment>
<dbReference type="PANTHER" id="PTHR16219:SF1">
    <property type="entry name" value="HAUS AUGMIN-LIKE COMPLEX SUBUNIT 4"/>
    <property type="match status" value="1"/>
</dbReference>
<keyword evidence="2" id="KW-1185">Reference proteome</keyword>
<protein>
    <submittedName>
        <fullName evidence="1">Uncharacterized protein</fullName>
    </submittedName>
</protein>
<accession>A0A176WMF9</accession>
<proteinExistence type="predicted"/>
<evidence type="ECO:0000313" key="1">
    <source>
        <dbReference type="EMBL" id="OAE34340.1"/>
    </source>
</evidence>
<dbReference type="GO" id="GO:0051011">
    <property type="term" value="F:microtubule minus-end binding"/>
    <property type="evidence" value="ECO:0007669"/>
    <property type="project" value="TreeGrafter"/>
</dbReference>
<dbReference type="PANTHER" id="PTHR16219">
    <property type="entry name" value="AUGMIN SUBUNIT 4 FAMILY MEMBER"/>
    <property type="match status" value="1"/>
</dbReference>
<dbReference type="EMBL" id="LVLJ01000416">
    <property type="protein sequence ID" value="OAE34340.1"/>
    <property type="molecule type" value="Genomic_DNA"/>
</dbReference>
<dbReference type="GO" id="GO:0070652">
    <property type="term" value="C:HAUS complex"/>
    <property type="evidence" value="ECO:0007669"/>
    <property type="project" value="InterPro"/>
</dbReference>
<dbReference type="Proteomes" id="UP000077202">
    <property type="component" value="Unassembled WGS sequence"/>
</dbReference>
<dbReference type="GO" id="GO:0051225">
    <property type="term" value="P:spindle assembly"/>
    <property type="evidence" value="ECO:0007669"/>
    <property type="project" value="InterPro"/>
</dbReference>
<organism evidence="1 2">
    <name type="scientific">Marchantia polymorpha subsp. ruderalis</name>
    <dbReference type="NCBI Taxonomy" id="1480154"/>
    <lineage>
        <taxon>Eukaryota</taxon>
        <taxon>Viridiplantae</taxon>
        <taxon>Streptophyta</taxon>
        <taxon>Embryophyta</taxon>
        <taxon>Marchantiophyta</taxon>
        <taxon>Marchantiopsida</taxon>
        <taxon>Marchantiidae</taxon>
        <taxon>Marchantiales</taxon>
        <taxon>Marchantiaceae</taxon>
        <taxon>Marchantia</taxon>
    </lineage>
</organism>
<dbReference type="InterPro" id="IPR029327">
    <property type="entry name" value="HAUS4"/>
</dbReference>